<accession>A0A3L6F4B2</accession>
<comment type="caution">
    <text evidence="1">The sequence shown here is derived from an EMBL/GenBank/DDBJ whole genome shotgun (WGS) entry which is preliminary data.</text>
</comment>
<evidence type="ECO:0000313" key="1">
    <source>
        <dbReference type="EMBL" id="PWZ28016.1"/>
    </source>
</evidence>
<dbReference type="Proteomes" id="UP000251960">
    <property type="component" value="Chromosome 4"/>
</dbReference>
<reference evidence="1" key="1">
    <citation type="journal article" date="2018" name="Nat. Genet.">
        <title>Extensive intraspecific gene order and gene structural variations between Mo17 and other maize genomes.</title>
        <authorList>
            <person name="Sun S."/>
            <person name="Zhou Y."/>
            <person name="Chen J."/>
            <person name="Shi J."/>
            <person name="Zhao H."/>
            <person name="Zhao H."/>
            <person name="Song W."/>
            <person name="Zhang M."/>
            <person name="Cui Y."/>
            <person name="Dong X."/>
            <person name="Liu H."/>
            <person name="Ma X."/>
            <person name="Jiao Y."/>
            <person name="Wang B."/>
            <person name="Wei X."/>
            <person name="Stein J.C."/>
            <person name="Glaubitz J.C."/>
            <person name="Lu F."/>
            <person name="Yu G."/>
            <person name="Liang C."/>
            <person name="Fengler K."/>
            <person name="Li B."/>
            <person name="Rafalski A."/>
            <person name="Schnable P.S."/>
            <person name="Ware D.H."/>
            <person name="Buckler E.S."/>
            <person name="Lai J."/>
        </authorList>
    </citation>
    <scope>NUCLEOTIDE SEQUENCE [LARGE SCALE GENOMIC DNA]</scope>
    <source>
        <tissue evidence="1">Seedling</tissue>
    </source>
</reference>
<proteinExistence type="predicted"/>
<organism evidence="1">
    <name type="scientific">Zea mays</name>
    <name type="common">Maize</name>
    <dbReference type="NCBI Taxonomy" id="4577"/>
    <lineage>
        <taxon>Eukaryota</taxon>
        <taxon>Viridiplantae</taxon>
        <taxon>Streptophyta</taxon>
        <taxon>Embryophyta</taxon>
        <taxon>Tracheophyta</taxon>
        <taxon>Spermatophyta</taxon>
        <taxon>Magnoliopsida</taxon>
        <taxon>Liliopsida</taxon>
        <taxon>Poales</taxon>
        <taxon>Poaceae</taxon>
        <taxon>PACMAD clade</taxon>
        <taxon>Panicoideae</taxon>
        <taxon>Andropogonodae</taxon>
        <taxon>Andropogoneae</taxon>
        <taxon>Tripsacinae</taxon>
        <taxon>Zea</taxon>
    </lineage>
</organism>
<protein>
    <submittedName>
        <fullName evidence="1">Uncharacterized protein</fullName>
    </submittedName>
</protein>
<sequence>MRCKMHMYEYNESSTKIAQDIQRHSGELNIKVEDTADNHMLALLIYTSSNIRSYYNWKDDDAYFT</sequence>
<gene>
    <name evidence="1" type="ORF">Zm00014a_023545</name>
</gene>
<dbReference type="AlphaFoldDB" id="A0A3L6F4B2"/>
<name>A0A3L6F4B2_MAIZE</name>
<dbReference type="EMBL" id="NCVQ01000005">
    <property type="protein sequence ID" value="PWZ28016.1"/>
    <property type="molecule type" value="Genomic_DNA"/>
</dbReference>